<evidence type="ECO:0000256" key="2">
    <source>
        <dbReference type="ARBA" id="ARBA00023015"/>
    </source>
</evidence>
<dbReference type="Pfam" id="PF03514">
    <property type="entry name" value="GRAS"/>
    <property type="match status" value="1"/>
</dbReference>
<dbReference type="InterPro" id="IPR005202">
    <property type="entry name" value="TF_GRAS"/>
</dbReference>
<sequence>MELPEDMNPVHNNEQHQQQKQKVNEKQIPSPLDLLSNYASSFIRLSGTNLLRVRPCGTDPQKKSTEDIIRIAGVKYLQYSSQSQNNYFQIPEDEENKDVQLAQFLFAALERIVCRQFEHANSLLLHCCHWNYGNSVQRTIFHFSQALRERIKQETGSGMATIPRLQRNPIEELQRDHNAAVACHKKLPFNQVMQFVGLQTIIEYLASHTKIHMIDLALGYGLMAATLMEALAGRQENPVELLKITAVVYGDSRGGVIDETGKRLVSLGESLNLRFLFKTVFVRDINELDTDDFEVEKDEAVVVYSPNFLRTLISFPDSLDKLMRVIKKIKPGLMIVLEVEANHNSISFVNRFIESLFFFSALFDCIETCLNQDDESRMRVETILSEGIRNIVAFDERERILRNVKIDVWRKFFTKLRMQEIKISESSVYQGNLVVKKLGLSDICTIEKQGKCLILGWKGTPIHSISAWKFI</sequence>
<evidence type="ECO:0000256" key="1">
    <source>
        <dbReference type="ARBA" id="ARBA00004123"/>
    </source>
</evidence>
<keyword evidence="3" id="KW-0804">Transcription</keyword>
<dbReference type="PROSITE" id="PS50985">
    <property type="entry name" value="GRAS"/>
    <property type="match status" value="1"/>
</dbReference>
<comment type="similarity">
    <text evidence="5">Belongs to the GRAS family.</text>
</comment>
<evidence type="ECO:0000313" key="8">
    <source>
        <dbReference type="Proteomes" id="UP001341840"/>
    </source>
</evidence>
<feature type="compositionally biased region" description="Low complexity" evidence="6">
    <location>
        <begin position="10"/>
        <end position="21"/>
    </location>
</feature>
<proteinExistence type="inferred from homology"/>
<evidence type="ECO:0000256" key="5">
    <source>
        <dbReference type="PROSITE-ProRule" id="PRU01191"/>
    </source>
</evidence>
<keyword evidence="2" id="KW-0805">Transcription regulation</keyword>
<evidence type="ECO:0000313" key="7">
    <source>
        <dbReference type="EMBL" id="MED6134347.1"/>
    </source>
</evidence>
<comment type="subcellular location">
    <subcellularLocation>
        <location evidence="1">Nucleus</location>
    </subcellularLocation>
</comment>
<keyword evidence="4" id="KW-0539">Nucleus</keyword>
<comment type="caution">
    <text evidence="7">The sequence shown here is derived from an EMBL/GenBank/DDBJ whole genome shotgun (WGS) entry which is preliminary data.</text>
</comment>
<evidence type="ECO:0000256" key="3">
    <source>
        <dbReference type="ARBA" id="ARBA00023163"/>
    </source>
</evidence>
<dbReference type="Proteomes" id="UP001341840">
    <property type="component" value="Unassembled WGS sequence"/>
</dbReference>
<evidence type="ECO:0000256" key="4">
    <source>
        <dbReference type="ARBA" id="ARBA00023242"/>
    </source>
</evidence>
<comment type="caution">
    <text evidence="5">Lacks conserved residue(s) required for the propagation of feature annotation.</text>
</comment>
<accession>A0ABU6SD63</accession>
<keyword evidence="8" id="KW-1185">Reference proteome</keyword>
<reference evidence="7 8" key="1">
    <citation type="journal article" date="2023" name="Plants (Basel)">
        <title>Bridging the Gap: Combining Genomics and Transcriptomics Approaches to Understand Stylosanthes scabra, an Orphan Legume from the Brazilian Caatinga.</title>
        <authorList>
            <person name="Ferreira-Neto J.R.C."/>
            <person name="da Silva M.D."/>
            <person name="Binneck E."/>
            <person name="de Melo N.F."/>
            <person name="da Silva R.H."/>
            <person name="de Melo A.L.T.M."/>
            <person name="Pandolfi V."/>
            <person name="Bustamante F.O."/>
            <person name="Brasileiro-Vidal A.C."/>
            <person name="Benko-Iseppon A.M."/>
        </authorList>
    </citation>
    <scope>NUCLEOTIDE SEQUENCE [LARGE SCALE GENOMIC DNA]</scope>
    <source>
        <tissue evidence="7">Leaves</tissue>
    </source>
</reference>
<evidence type="ECO:0000256" key="6">
    <source>
        <dbReference type="SAM" id="MobiDB-lite"/>
    </source>
</evidence>
<organism evidence="7 8">
    <name type="scientific">Stylosanthes scabra</name>
    <dbReference type="NCBI Taxonomy" id="79078"/>
    <lineage>
        <taxon>Eukaryota</taxon>
        <taxon>Viridiplantae</taxon>
        <taxon>Streptophyta</taxon>
        <taxon>Embryophyta</taxon>
        <taxon>Tracheophyta</taxon>
        <taxon>Spermatophyta</taxon>
        <taxon>Magnoliopsida</taxon>
        <taxon>eudicotyledons</taxon>
        <taxon>Gunneridae</taxon>
        <taxon>Pentapetalae</taxon>
        <taxon>rosids</taxon>
        <taxon>fabids</taxon>
        <taxon>Fabales</taxon>
        <taxon>Fabaceae</taxon>
        <taxon>Papilionoideae</taxon>
        <taxon>50 kb inversion clade</taxon>
        <taxon>dalbergioids sensu lato</taxon>
        <taxon>Dalbergieae</taxon>
        <taxon>Pterocarpus clade</taxon>
        <taxon>Stylosanthes</taxon>
    </lineage>
</organism>
<feature type="region of interest" description="Leucine repeat II (LRII)" evidence="5">
    <location>
        <begin position="259"/>
        <end position="291"/>
    </location>
</feature>
<protein>
    <submittedName>
        <fullName evidence="7">Uncharacterized protein</fullName>
    </submittedName>
</protein>
<dbReference type="EMBL" id="JASCZI010060591">
    <property type="protein sequence ID" value="MED6134347.1"/>
    <property type="molecule type" value="Genomic_DNA"/>
</dbReference>
<feature type="region of interest" description="Disordered" evidence="6">
    <location>
        <begin position="1"/>
        <end position="25"/>
    </location>
</feature>
<gene>
    <name evidence="7" type="ORF">PIB30_036200</name>
</gene>
<dbReference type="PANTHER" id="PTHR31636">
    <property type="entry name" value="OSJNBA0084A10.13 PROTEIN-RELATED"/>
    <property type="match status" value="1"/>
</dbReference>
<feature type="region of interest" description="SAW" evidence="5">
    <location>
        <begin position="393"/>
        <end position="469"/>
    </location>
</feature>
<name>A0ABU6SD63_9FABA</name>